<sequence length="55" mass="6316">ALEEHESRFAKLEQNDKDAAVENAELKARVAKLEQRQSKTDEKNNFIIKSDDDAK</sequence>
<evidence type="ECO:0000313" key="1">
    <source>
        <dbReference type="EMBL" id="CAG8692028.1"/>
    </source>
</evidence>
<organism evidence="1 2">
    <name type="scientific">Acaulospora colombiana</name>
    <dbReference type="NCBI Taxonomy" id="27376"/>
    <lineage>
        <taxon>Eukaryota</taxon>
        <taxon>Fungi</taxon>
        <taxon>Fungi incertae sedis</taxon>
        <taxon>Mucoromycota</taxon>
        <taxon>Glomeromycotina</taxon>
        <taxon>Glomeromycetes</taxon>
        <taxon>Diversisporales</taxon>
        <taxon>Acaulosporaceae</taxon>
        <taxon>Acaulospora</taxon>
    </lineage>
</organism>
<keyword evidence="2" id="KW-1185">Reference proteome</keyword>
<comment type="caution">
    <text evidence="1">The sequence shown here is derived from an EMBL/GenBank/DDBJ whole genome shotgun (WGS) entry which is preliminary data.</text>
</comment>
<proteinExistence type="predicted"/>
<evidence type="ECO:0000313" key="2">
    <source>
        <dbReference type="Proteomes" id="UP000789525"/>
    </source>
</evidence>
<feature type="non-terminal residue" evidence="1">
    <location>
        <position position="55"/>
    </location>
</feature>
<protein>
    <submittedName>
        <fullName evidence="1">14502_t:CDS:1</fullName>
    </submittedName>
</protein>
<reference evidence="1" key="1">
    <citation type="submission" date="2021-06" db="EMBL/GenBank/DDBJ databases">
        <authorList>
            <person name="Kallberg Y."/>
            <person name="Tangrot J."/>
            <person name="Rosling A."/>
        </authorList>
    </citation>
    <scope>NUCLEOTIDE SEQUENCE</scope>
    <source>
        <strain evidence="1">CL356</strain>
    </source>
</reference>
<dbReference type="EMBL" id="CAJVPT010029775">
    <property type="protein sequence ID" value="CAG8692028.1"/>
    <property type="molecule type" value="Genomic_DNA"/>
</dbReference>
<dbReference type="Proteomes" id="UP000789525">
    <property type="component" value="Unassembled WGS sequence"/>
</dbReference>
<gene>
    <name evidence="1" type="ORF">ACOLOM_LOCUS9868</name>
</gene>
<accession>A0ACA9PAE1</accession>
<feature type="non-terminal residue" evidence="1">
    <location>
        <position position="1"/>
    </location>
</feature>
<name>A0ACA9PAE1_9GLOM</name>